<evidence type="ECO:0000313" key="4">
    <source>
        <dbReference type="Proteomes" id="UP000680038"/>
    </source>
</evidence>
<proteinExistence type="predicted"/>
<dbReference type="RefSeq" id="WP_215237659.1">
    <property type="nucleotide sequence ID" value="NZ_CAJRAF010000001.1"/>
</dbReference>
<dbReference type="InterPro" id="IPR010496">
    <property type="entry name" value="AL/BT2_dom"/>
</dbReference>
<evidence type="ECO:0000313" key="3">
    <source>
        <dbReference type="EMBL" id="CAG4992398.1"/>
    </source>
</evidence>
<sequence length="605" mass="66669">MFSKRSFNSFWWIRFCLIISSLWFGEAHAQTVSLSDLRFFKNPGNNWRIVGGVTADLSKHNELKAKPGEGILVNASEVGSGTHLETVAEHGDLELELDYMMALGSNSGIYFQGRYEIQLLDSWLIRKVSENDNGSIYGRQAGRQNASRAAGLWQHMKVRFRAPRFDPNGKKTENARVVSLYLNEVLIHDNVELPWQTAGAVQPNEVAKGSLLIQGDHGRVAFRNISFKLLDTPSPSLAHLHYAVYKGQNTKIPDFRVAKAQSEGNQTSLFSGIADRSNNFLIRYTGTLEVGEAAKYDLFLVADGGFSRLTIDGKEIFDWDNPNWRQSRSAELPAGALPFELIYSKVNQDDQPALGLTISGARLLPTFTGDTWAVAGRYEQEGPVYIDAPAPLVIRSFMDVPERNAGDKTHRATHAVSVGDPAGIHYTYDMDFGTLLQSWRGDFLEATPMWRGRGNGSSLPRGVLSRLGTPGLTLCRLKTSASPWPSDTTGTGYAPGGYSLDAQDQPTFWYEVLGAAVSDAIRPVSTGEGVHREITVQNPGADLYALLASGSVIEQLDDLTYLIGDSQYYIKMDSSVPKPLIRSSSGGQELIVPLDEGKLSYSIWF</sequence>
<dbReference type="PROSITE" id="PS51820">
    <property type="entry name" value="PA14"/>
    <property type="match status" value="1"/>
</dbReference>
<comment type="caution">
    <text evidence="3">The sequence shown here is derived from an EMBL/GenBank/DDBJ whole genome shotgun (WGS) entry which is preliminary data.</text>
</comment>
<dbReference type="GO" id="GO:0016787">
    <property type="term" value="F:hydrolase activity"/>
    <property type="evidence" value="ECO:0007669"/>
    <property type="project" value="InterPro"/>
</dbReference>
<evidence type="ECO:0000256" key="1">
    <source>
        <dbReference type="SAM" id="SignalP"/>
    </source>
</evidence>
<dbReference type="Gene3D" id="2.60.120.560">
    <property type="entry name" value="Exo-inulinase, domain 1"/>
    <property type="match status" value="1"/>
</dbReference>
<protein>
    <recommendedName>
        <fullName evidence="2">PA14 domain-containing protein</fullName>
    </recommendedName>
</protein>
<feature type="signal peptide" evidence="1">
    <location>
        <begin position="1"/>
        <end position="29"/>
    </location>
</feature>
<dbReference type="InterPro" id="IPR037524">
    <property type="entry name" value="PA14/GLEYA"/>
</dbReference>
<accession>A0A916NB72</accession>
<dbReference type="EMBL" id="CAJRAF010000001">
    <property type="protein sequence ID" value="CAG4992398.1"/>
    <property type="molecule type" value="Genomic_DNA"/>
</dbReference>
<feature type="chain" id="PRO_5037598416" description="PA14 domain-containing protein" evidence="1">
    <location>
        <begin position="30"/>
        <end position="605"/>
    </location>
</feature>
<dbReference type="SUPFAM" id="SSF56988">
    <property type="entry name" value="Anthrax protective antigen"/>
    <property type="match status" value="1"/>
</dbReference>
<organism evidence="3 4">
    <name type="scientific">Dyadobacter helix</name>
    <dbReference type="NCBI Taxonomy" id="2822344"/>
    <lineage>
        <taxon>Bacteria</taxon>
        <taxon>Pseudomonadati</taxon>
        <taxon>Bacteroidota</taxon>
        <taxon>Cytophagia</taxon>
        <taxon>Cytophagales</taxon>
        <taxon>Spirosomataceae</taxon>
        <taxon>Dyadobacter</taxon>
    </lineage>
</organism>
<keyword evidence="1" id="KW-0732">Signal</keyword>
<name>A0A916NB72_9BACT</name>
<dbReference type="Proteomes" id="UP000680038">
    <property type="component" value="Unassembled WGS sequence"/>
</dbReference>
<keyword evidence="4" id="KW-1185">Reference proteome</keyword>
<gene>
    <name evidence="3" type="ORF">DYBT9275_00954</name>
</gene>
<reference evidence="3" key="1">
    <citation type="submission" date="2021-04" db="EMBL/GenBank/DDBJ databases">
        <authorList>
            <person name="Rodrigo-Torres L."/>
            <person name="Arahal R. D."/>
            <person name="Lucena T."/>
        </authorList>
    </citation>
    <scope>NUCLEOTIDE SEQUENCE</scope>
    <source>
        <strain evidence="3">CECT 9275</strain>
    </source>
</reference>
<evidence type="ECO:0000259" key="2">
    <source>
        <dbReference type="PROSITE" id="PS51820"/>
    </source>
</evidence>
<feature type="domain" description="PA14" evidence="2">
    <location>
        <begin position="235"/>
        <end position="374"/>
    </location>
</feature>
<dbReference type="AlphaFoldDB" id="A0A916NB72"/>
<dbReference type="Pfam" id="PF06439">
    <property type="entry name" value="3keto-disac_hyd"/>
    <property type="match status" value="1"/>
</dbReference>